<dbReference type="GO" id="GO:0003676">
    <property type="term" value="F:nucleic acid binding"/>
    <property type="evidence" value="ECO:0007669"/>
    <property type="project" value="InterPro"/>
</dbReference>
<reference evidence="1" key="2">
    <citation type="submission" date="2021-09" db="EMBL/GenBank/DDBJ databases">
        <authorList>
            <person name="Jia N."/>
            <person name="Wang J."/>
            <person name="Shi W."/>
            <person name="Du L."/>
            <person name="Sun Y."/>
            <person name="Zhan W."/>
            <person name="Jiang J."/>
            <person name="Wang Q."/>
            <person name="Zhang B."/>
            <person name="Ji P."/>
            <person name="Sakyi L.B."/>
            <person name="Cui X."/>
            <person name="Yuan T."/>
            <person name="Jiang B."/>
            <person name="Yang W."/>
            <person name="Lam T.T.-Y."/>
            <person name="Chang Q."/>
            <person name="Ding S."/>
            <person name="Wang X."/>
            <person name="Zhu J."/>
            <person name="Ruan X."/>
            <person name="Zhao L."/>
            <person name="Wei J."/>
            <person name="Que T."/>
            <person name="Du C."/>
            <person name="Cheng J."/>
            <person name="Dai P."/>
            <person name="Han X."/>
            <person name="Huang E."/>
            <person name="Gao Y."/>
            <person name="Liu J."/>
            <person name="Shao H."/>
            <person name="Ye R."/>
            <person name="Li L."/>
            <person name="Wei W."/>
            <person name="Wang X."/>
            <person name="Wang C."/>
            <person name="Huo Q."/>
            <person name="Li W."/>
            <person name="Guo W."/>
            <person name="Chen H."/>
            <person name="Chen S."/>
            <person name="Zhou L."/>
            <person name="Zhou L."/>
            <person name="Ni X."/>
            <person name="Tian J."/>
            <person name="Zhou Y."/>
            <person name="Sheng Y."/>
            <person name="Liu T."/>
            <person name="Pan Y."/>
            <person name="Xia L."/>
            <person name="Li J."/>
            <person name="Zhao F."/>
            <person name="Cao W."/>
        </authorList>
    </citation>
    <scope>NUCLEOTIDE SEQUENCE</scope>
    <source>
        <strain evidence="1">Rmic-2018</strain>
        <tissue evidence="1">Larvae</tissue>
    </source>
</reference>
<proteinExistence type="predicted"/>
<dbReference type="VEuPathDB" id="VectorBase:LOC119168736"/>
<dbReference type="AlphaFoldDB" id="A0A9J6D5W9"/>
<name>A0A9J6D5W9_RHIMP</name>
<dbReference type="InterPro" id="IPR036397">
    <property type="entry name" value="RNaseH_sf"/>
</dbReference>
<reference evidence="1" key="1">
    <citation type="journal article" date="2020" name="Cell">
        <title>Large-Scale Comparative Analyses of Tick Genomes Elucidate Their Genetic Diversity and Vector Capacities.</title>
        <authorList>
            <consortium name="Tick Genome and Microbiome Consortium (TIGMIC)"/>
            <person name="Jia N."/>
            <person name="Wang J."/>
            <person name="Shi W."/>
            <person name="Du L."/>
            <person name="Sun Y."/>
            <person name="Zhan W."/>
            <person name="Jiang J.F."/>
            <person name="Wang Q."/>
            <person name="Zhang B."/>
            <person name="Ji P."/>
            <person name="Bell-Sakyi L."/>
            <person name="Cui X.M."/>
            <person name="Yuan T.T."/>
            <person name="Jiang B.G."/>
            <person name="Yang W.F."/>
            <person name="Lam T.T."/>
            <person name="Chang Q.C."/>
            <person name="Ding S.J."/>
            <person name="Wang X.J."/>
            <person name="Zhu J.G."/>
            <person name="Ruan X.D."/>
            <person name="Zhao L."/>
            <person name="Wei J.T."/>
            <person name="Ye R.Z."/>
            <person name="Que T.C."/>
            <person name="Du C.H."/>
            <person name="Zhou Y.H."/>
            <person name="Cheng J.X."/>
            <person name="Dai P.F."/>
            <person name="Guo W.B."/>
            <person name="Han X.H."/>
            <person name="Huang E.J."/>
            <person name="Li L.F."/>
            <person name="Wei W."/>
            <person name="Gao Y.C."/>
            <person name="Liu J.Z."/>
            <person name="Shao H.Z."/>
            <person name="Wang X."/>
            <person name="Wang C.C."/>
            <person name="Yang T.C."/>
            <person name="Huo Q.B."/>
            <person name="Li W."/>
            <person name="Chen H.Y."/>
            <person name="Chen S.E."/>
            <person name="Zhou L.G."/>
            <person name="Ni X.B."/>
            <person name="Tian J.H."/>
            <person name="Sheng Y."/>
            <person name="Liu T."/>
            <person name="Pan Y.S."/>
            <person name="Xia L.Y."/>
            <person name="Li J."/>
            <person name="Zhao F."/>
            <person name="Cao W.C."/>
        </authorList>
    </citation>
    <scope>NUCLEOTIDE SEQUENCE</scope>
    <source>
        <strain evidence="1">Rmic-2018</strain>
    </source>
</reference>
<dbReference type="Gene3D" id="3.30.420.10">
    <property type="entry name" value="Ribonuclease H-like superfamily/Ribonuclease H"/>
    <property type="match status" value="1"/>
</dbReference>
<comment type="caution">
    <text evidence="1">The sequence shown here is derived from an EMBL/GenBank/DDBJ whole genome shotgun (WGS) entry which is preliminary data.</text>
</comment>
<dbReference type="Proteomes" id="UP000821866">
    <property type="component" value="Chromosome 9"/>
</dbReference>
<dbReference type="EMBL" id="JABSTU010000011">
    <property type="protein sequence ID" value="KAH8009239.1"/>
    <property type="molecule type" value="Genomic_DNA"/>
</dbReference>
<accession>A0A9J6D5W9</accession>
<organism evidence="1 2">
    <name type="scientific">Rhipicephalus microplus</name>
    <name type="common">Cattle tick</name>
    <name type="synonym">Boophilus microplus</name>
    <dbReference type="NCBI Taxonomy" id="6941"/>
    <lineage>
        <taxon>Eukaryota</taxon>
        <taxon>Metazoa</taxon>
        <taxon>Ecdysozoa</taxon>
        <taxon>Arthropoda</taxon>
        <taxon>Chelicerata</taxon>
        <taxon>Arachnida</taxon>
        <taxon>Acari</taxon>
        <taxon>Parasitiformes</taxon>
        <taxon>Ixodida</taxon>
        <taxon>Ixodoidea</taxon>
        <taxon>Ixodidae</taxon>
        <taxon>Rhipicephalinae</taxon>
        <taxon>Rhipicephalus</taxon>
        <taxon>Boophilus</taxon>
    </lineage>
</organism>
<gene>
    <name evidence="1" type="ORF">HPB51_013428</name>
</gene>
<protein>
    <recommendedName>
        <fullName evidence="3">Tick transposon</fullName>
    </recommendedName>
</protein>
<keyword evidence="2" id="KW-1185">Reference proteome</keyword>
<dbReference type="InterPro" id="IPR012337">
    <property type="entry name" value="RNaseH-like_sf"/>
</dbReference>
<dbReference type="SUPFAM" id="SSF53098">
    <property type="entry name" value="Ribonuclease H-like"/>
    <property type="match status" value="1"/>
</dbReference>
<evidence type="ECO:0000313" key="2">
    <source>
        <dbReference type="Proteomes" id="UP000821866"/>
    </source>
</evidence>
<evidence type="ECO:0000313" key="1">
    <source>
        <dbReference type="EMBL" id="KAH8009239.1"/>
    </source>
</evidence>
<evidence type="ECO:0008006" key="3">
    <source>
        <dbReference type="Google" id="ProtNLM"/>
    </source>
</evidence>
<sequence>MGRRALGYAALVPHPPSCGLILIPPHQDRGLEIKTTIPGVRSKKHTPQSDLHQETVATTEERLAGRVLLYTDGSVTADGSAAATCFAPSLGLREKFRLPISASCNASELAAVDLAANQLVDFLPQSTAVVCDSRAALLTLARGERGGPVAQRLVRKFAVIVRNGCNVLFHDVAHLRIARHACASHPDSRVATGNPPQPLPRTGISRRARAFLLRLRTGCSRTTTRRFHFTNSGSPSCAECPTEETTEHILLQCPGYTEQRWRLFDAYGRLGLPHVSLDHLRFPQAHRSRLMRAFEALLEIFGDAALLSSLASSAACIHVSVFVYGSVHAHLL</sequence>